<name>A0A0D0M969_VARPD</name>
<gene>
    <name evidence="2" type="ORF">RT97_22915</name>
</gene>
<organism evidence="2 3">
    <name type="scientific">Variovorax paradoxus</name>
    <dbReference type="NCBI Taxonomy" id="34073"/>
    <lineage>
        <taxon>Bacteria</taxon>
        <taxon>Pseudomonadati</taxon>
        <taxon>Pseudomonadota</taxon>
        <taxon>Betaproteobacteria</taxon>
        <taxon>Burkholderiales</taxon>
        <taxon>Comamonadaceae</taxon>
        <taxon>Variovorax</taxon>
    </lineage>
</organism>
<keyword evidence="2" id="KW-0449">Lipoprotein</keyword>
<dbReference type="AlphaFoldDB" id="A0A0D0M969"/>
<evidence type="ECO:0000313" key="2">
    <source>
        <dbReference type="EMBL" id="KIQ26115.1"/>
    </source>
</evidence>
<evidence type="ECO:0000256" key="1">
    <source>
        <dbReference type="SAM" id="MobiDB-lite"/>
    </source>
</evidence>
<comment type="caution">
    <text evidence="2">The sequence shown here is derived from an EMBL/GenBank/DDBJ whole genome shotgun (WGS) entry which is preliminary data.</text>
</comment>
<evidence type="ECO:0000313" key="3">
    <source>
        <dbReference type="Proteomes" id="UP000032067"/>
    </source>
</evidence>
<feature type="compositionally biased region" description="Gly residues" evidence="1">
    <location>
        <begin position="86"/>
        <end position="97"/>
    </location>
</feature>
<accession>A0A0D0M969</accession>
<proteinExistence type="predicted"/>
<feature type="region of interest" description="Disordered" evidence="1">
    <location>
        <begin position="63"/>
        <end position="97"/>
    </location>
</feature>
<dbReference type="EMBL" id="JXQQ01000061">
    <property type="protein sequence ID" value="KIQ26115.1"/>
    <property type="molecule type" value="Genomic_DNA"/>
</dbReference>
<dbReference type="OrthoDB" id="8537668at2"/>
<dbReference type="RefSeq" id="WP_042581137.1">
    <property type="nucleotide sequence ID" value="NZ_JXQQ01000061.1"/>
</dbReference>
<reference evidence="2 3" key="1">
    <citation type="submission" date="2014-12" db="EMBL/GenBank/DDBJ databases">
        <title>16Stimator: statistical estimation of ribosomal gene copy numbers from draft genome assemblies.</title>
        <authorList>
            <person name="Perisin M.A."/>
            <person name="Vetter M."/>
            <person name="Gilbert J.A."/>
            <person name="Bergelson J."/>
        </authorList>
    </citation>
    <scope>NUCLEOTIDE SEQUENCE [LARGE SCALE GENOMIC DNA]</scope>
    <source>
        <strain evidence="2 3">MEDvA23</strain>
    </source>
</reference>
<dbReference type="PROSITE" id="PS51257">
    <property type="entry name" value="PROKAR_LIPOPROTEIN"/>
    <property type="match status" value="1"/>
</dbReference>
<sequence length="97" mass="10196">MFIRSTTVALACLFATGCSHVTPNYDARFGDAVRDARKKMTLNPNAGKNGDPVTGMDGRAARESMQQYHESYKTPPPATNVINIGGPIGGQGGGPSK</sequence>
<dbReference type="Proteomes" id="UP000032067">
    <property type="component" value="Unassembled WGS sequence"/>
</dbReference>
<protein>
    <submittedName>
        <fullName evidence="2">Lipoprotein</fullName>
    </submittedName>
</protein>